<dbReference type="Proteomes" id="UP000192578">
    <property type="component" value="Unassembled WGS sequence"/>
</dbReference>
<keyword evidence="3" id="KW-1185">Reference proteome</keyword>
<evidence type="ECO:0000256" key="1">
    <source>
        <dbReference type="SAM" id="SignalP"/>
    </source>
</evidence>
<gene>
    <name evidence="2" type="ORF">BV898_05647</name>
</gene>
<comment type="caution">
    <text evidence="2">The sequence shown here is derived from an EMBL/GenBank/DDBJ whole genome shotgun (WGS) entry which is preliminary data.</text>
</comment>
<sequence>MTTRNRKIFVVSVMVLSAAIVNPRSSIKAELFNRTHSRSIPEELLERAYAYGQEKAVAEMTKTEIVTSATLSVFNRTNEQKSDD</sequence>
<feature type="signal peptide" evidence="1">
    <location>
        <begin position="1"/>
        <end position="23"/>
    </location>
</feature>
<feature type="chain" id="PRO_5012325510" evidence="1">
    <location>
        <begin position="24"/>
        <end position="84"/>
    </location>
</feature>
<evidence type="ECO:0000313" key="2">
    <source>
        <dbReference type="EMBL" id="OQV20360.1"/>
    </source>
</evidence>
<reference evidence="3" key="1">
    <citation type="submission" date="2017-01" db="EMBL/GenBank/DDBJ databases">
        <title>Comparative genomics of anhydrobiosis in the tardigrade Hypsibius dujardini.</title>
        <authorList>
            <person name="Yoshida Y."/>
            <person name="Koutsovoulos G."/>
            <person name="Laetsch D."/>
            <person name="Stevens L."/>
            <person name="Kumar S."/>
            <person name="Horikawa D."/>
            <person name="Ishino K."/>
            <person name="Komine S."/>
            <person name="Tomita M."/>
            <person name="Blaxter M."/>
            <person name="Arakawa K."/>
        </authorList>
    </citation>
    <scope>NUCLEOTIDE SEQUENCE [LARGE SCALE GENOMIC DNA]</scope>
    <source>
        <strain evidence="3">Z151</strain>
    </source>
</reference>
<protein>
    <submittedName>
        <fullName evidence="2">Uncharacterized protein</fullName>
    </submittedName>
</protein>
<organism evidence="2 3">
    <name type="scientific">Hypsibius exemplaris</name>
    <name type="common">Freshwater tardigrade</name>
    <dbReference type="NCBI Taxonomy" id="2072580"/>
    <lineage>
        <taxon>Eukaryota</taxon>
        <taxon>Metazoa</taxon>
        <taxon>Ecdysozoa</taxon>
        <taxon>Tardigrada</taxon>
        <taxon>Eutardigrada</taxon>
        <taxon>Parachela</taxon>
        <taxon>Hypsibioidea</taxon>
        <taxon>Hypsibiidae</taxon>
        <taxon>Hypsibius</taxon>
    </lineage>
</organism>
<name>A0A1W0WYS5_HYPEX</name>
<evidence type="ECO:0000313" key="3">
    <source>
        <dbReference type="Proteomes" id="UP000192578"/>
    </source>
</evidence>
<dbReference type="EMBL" id="MTYJ01000031">
    <property type="protein sequence ID" value="OQV20360.1"/>
    <property type="molecule type" value="Genomic_DNA"/>
</dbReference>
<keyword evidence="1" id="KW-0732">Signal</keyword>
<dbReference type="AlphaFoldDB" id="A0A1W0WYS5"/>
<proteinExistence type="predicted"/>
<accession>A0A1W0WYS5</accession>